<protein>
    <recommendedName>
        <fullName evidence="4">Transmembrane protein (PGPGW)</fullName>
    </recommendedName>
</protein>
<comment type="caution">
    <text evidence="2">The sequence shown here is derived from an EMBL/GenBank/DDBJ whole genome shotgun (WGS) entry which is preliminary data.</text>
</comment>
<sequence length="76" mass="8678">MTAGIVLCILAPPIGGLAPGPLGFAGFALGLTLILRNSRWAKKRYVWFVRRWPKWGGWSDWLLRRGPRPYMRNANR</sequence>
<dbReference type="Proteomes" id="UP000722336">
    <property type="component" value="Unassembled WGS sequence"/>
</dbReference>
<reference evidence="2 3" key="1">
    <citation type="submission" date="2021-04" db="EMBL/GenBank/DDBJ databases">
        <authorList>
            <person name="Pira H."/>
            <person name="Risdian C."/>
            <person name="Wink J."/>
        </authorList>
    </citation>
    <scope>NUCLEOTIDE SEQUENCE [LARGE SCALE GENOMIC DNA]</scope>
    <source>
        <strain evidence="2 3">WHA3</strain>
    </source>
</reference>
<evidence type="ECO:0000313" key="2">
    <source>
        <dbReference type="EMBL" id="MBV7256315.1"/>
    </source>
</evidence>
<evidence type="ECO:0008006" key="4">
    <source>
        <dbReference type="Google" id="ProtNLM"/>
    </source>
</evidence>
<keyword evidence="1" id="KW-0812">Transmembrane</keyword>
<accession>A0ABS6SD84</accession>
<evidence type="ECO:0000313" key="3">
    <source>
        <dbReference type="Proteomes" id="UP000722336"/>
    </source>
</evidence>
<gene>
    <name evidence="2" type="ORF">KCG44_05890</name>
</gene>
<dbReference type="EMBL" id="JAGSPA010000002">
    <property type="protein sequence ID" value="MBV7256315.1"/>
    <property type="molecule type" value="Genomic_DNA"/>
</dbReference>
<proteinExistence type="predicted"/>
<keyword evidence="1" id="KW-0472">Membrane</keyword>
<evidence type="ECO:0000256" key="1">
    <source>
        <dbReference type="SAM" id="Phobius"/>
    </source>
</evidence>
<feature type="transmembrane region" description="Helical" evidence="1">
    <location>
        <begin position="16"/>
        <end position="35"/>
    </location>
</feature>
<keyword evidence="1" id="KW-1133">Transmembrane helix</keyword>
<keyword evidence="3" id="KW-1185">Reference proteome</keyword>
<organism evidence="2 3">
    <name type="scientific">Pacificimonas pallii</name>
    <dbReference type="NCBI Taxonomy" id="2827236"/>
    <lineage>
        <taxon>Bacteria</taxon>
        <taxon>Pseudomonadati</taxon>
        <taxon>Pseudomonadota</taxon>
        <taxon>Alphaproteobacteria</taxon>
        <taxon>Sphingomonadales</taxon>
        <taxon>Sphingosinicellaceae</taxon>
        <taxon>Pacificimonas</taxon>
    </lineage>
</organism>
<name>A0ABS6SD84_9SPHN</name>